<feature type="compositionally biased region" description="Low complexity" evidence="1">
    <location>
        <begin position="30"/>
        <end position="52"/>
    </location>
</feature>
<organism evidence="3 4">
    <name type="scientific">Pengzhenrongella sicca</name>
    <dbReference type="NCBI Taxonomy" id="2819238"/>
    <lineage>
        <taxon>Bacteria</taxon>
        <taxon>Bacillati</taxon>
        <taxon>Actinomycetota</taxon>
        <taxon>Actinomycetes</taxon>
        <taxon>Micrococcales</taxon>
        <taxon>Pengzhenrongella</taxon>
    </lineage>
</organism>
<feature type="region of interest" description="Disordered" evidence="1">
    <location>
        <begin position="30"/>
        <end position="68"/>
    </location>
</feature>
<evidence type="ECO:0000313" key="3">
    <source>
        <dbReference type="EMBL" id="QTE29722.1"/>
    </source>
</evidence>
<evidence type="ECO:0000256" key="1">
    <source>
        <dbReference type="SAM" id="MobiDB-lite"/>
    </source>
</evidence>
<dbReference type="AlphaFoldDB" id="A0A8A4ZCR4"/>
<dbReference type="PROSITE" id="PS51257">
    <property type="entry name" value="PROKAR_LIPOPROTEIN"/>
    <property type="match status" value="1"/>
</dbReference>
<proteinExistence type="predicted"/>
<feature type="chain" id="PRO_5035303815" description="DUF5666 domain-containing protein" evidence="2">
    <location>
        <begin position="36"/>
        <end position="300"/>
    </location>
</feature>
<dbReference type="EMBL" id="CP071868">
    <property type="protein sequence ID" value="QTE29722.1"/>
    <property type="molecule type" value="Genomic_DNA"/>
</dbReference>
<evidence type="ECO:0000256" key="2">
    <source>
        <dbReference type="SAM" id="SignalP"/>
    </source>
</evidence>
<sequence length="300" mass="28451">MSRLSPTRTRSRLVLSASAVVLLLALTGCSGDSSASTSDATPSEAASADDGAQAGGREAGGEMPGGGGVTGTIAAITGAVLQVQGSDSQTAVTYSADTAITQTLAAALAQVSVGSCVVAISASADDAADDAAVAAAATSIAISAPVDGECAAGAGFGGGMASGEMPSGEMPTDMPTDMPADMPTDMPTDMPSGMGGFGQFTTGLVTAVDASTITVQVTAQDDTTSSATVTVDAATAYTTTAAADASAIAVGLCAVAQGESDDSGQLTATSLVLSTAGDDGCSTGFGGMGGARSGSAPSND</sequence>
<gene>
    <name evidence="3" type="ORF">J4E96_01315</name>
</gene>
<feature type="signal peptide" evidence="2">
    <location>
        <begin position="1"/>
        <end position="35"/>
    </location>
</feature>
<feature type="compositionally biased region" description="Gly residues" evidence="1">
    <location>
        <begin position="53"/>
        <end position="68"/>
    </location>
</feature>
<keyword evidence="4" id="KW-1185">Reference proteome</keyword>
<evidence type="ECO:0000313" key="4">
    <source>
        <dbReference type="Proteomes" id="UP000663937"/>
    </source>
</evidence>
<dbReference type="KEGG" id="psic:J4E96_01315"/>
<protein>
    <recommendedName>
        <fullName evidence="5">DUF5666 domain-containing protein</fullName>
    </recommendedName>
</protein>
<keyword evidence="2" id="KW-0732">Signal</keyword>
<dbReference type="Proteomes" id="UP000663937">
    <property type="component" value="Chromosome"/>
</dbReference>
<dbReference type="RefSeq" id="WP_227424018.1">
    <property type="nucleotide sequence ID" value="NZ_CP071868.1"/>
</dbReference>
<accession>A0A8A4ZCR4</accession>
<reference evidence="3" key="1">
    <citation type="submission" date="2021-03" db="EMBL/GenBank/DDBJ databases">
        <title>Pengzhenrongella sicca gen. nov., sp. nov., a new member of suborder Micrococcineae isolated from High-Arctic tundra soil.</title>
        <authorList>
            <person name="Peng F."/>
        </authorList>
    </citation>
    <scope>NUCLEOTIDE SEQUENCE</scope>
    <source>
        <strain evidence="3">LRZ-2</strain>
    </source>
</reference>
<name>A0A8A4ZCR4_9MICO</name>
<evidence type="ECO:0008006" key="5">
    <source>
        <dbReference type="Google" id="ProtNLM"/>
    </source>
</evidence>